<keyword evidence="1 2" id="KW-0808">Transferase</keyword>
<accession>A0ABP8XQ82</accession>
<comment type="caution">
    <text evidence="4">The sequence shown here is derived from an EMBL/GenBank/DDBJ whole genome shotgun (WGS) entry which is preliminary data.</text>
</comment>
<comment type="similarity">
    <text evidence="2">Belongs to the tRNA nucleotidyltransferase/poly(A) polymerase family.</text>
</comment>
<evidence type="ECO:0000256" key="1">
    <source>
        <dbReference type="ARBA" id="ARBA00022679"/>
    </source>
</evidence>
<dbReference type="EMBL" id="BAABKM010000002">
    <property type="protein sequence ID" value="GAA4712954.1"/>
    <property type="molecule type" value="Genomic_DNA"/>
</dbReference>
<dbReference type="Pfam" id="PF01743">
    <property type="entry name" value="PolyA_pol"/>
    <property type="match status" value="1"/>
</dbReference>
<dbReference type="Gene3D" id="3.30.460.10">
    <property type="entry name" value="Beta Polymerase, domain 2"/>
    <property type="match status" value="1"/>
</dbReference>
<evidence type="ECO:0000313" key="4">
    <source>
        <dbReference type="EMBL" id="GAA4712954.1"/>
    </source>
</evidence>
<dbReference type="Proteomes" id="UP001499974">
    <property type="component" value="Unassembled WGS sequence"/>
</dbReference>
<feature type="domain" description="Poly A polymerase head" evidence="3">
    <location>
        <begin position="30"/>
        <end position="64"/>
    </location>
</feature>
<organism evidence="4 5">
    <name type="scientific">Nocardioides conyzicola</name>
    <dbReference type="NCBI Taxonomy" id="1651781"/>
    <lineage>
        <taxon>Bacteria</taxon>
        <taxon>Bacillati</taxon>
        <taxon>Actinomycetota</taxon>
        <taxon>Actinomycetes</taxon>
        <taxon>Propionibacteriales</taxon>
        <taxon>Nocardioidaceae</taxon>
        <taxon>Nocardioides</taxon>
    </lineage>
</organism>
<keyword evidence="5" id="KW-1185">Reference proteome</keyword>
<dbReference type="InterPro" id="IPR002646">
    <property type="entry name" value="PolA_pol_head_dom"/>
</dbReference>
<evidence type="ECO:0000259" key="3">
    <source>
        <dbReference type="Pfam" id="PF01743"/>
    </source>
</evidence>
<sequence>MFDQLVTNAFRQHELSDVLKALSHHRGRYFLVGGAVRDGLLGEPANDLDIAVPNDDEFAHLLFSTISSGAQNRHGNWRFELPSGQHVDLIQPQNFYKPFRTVLSMLAFFDTSVNAIGIDLGDPDHILDPIDGIDGLRRGQLTLPHERWTTLNDFESVHLALRTLRLLGRHPLTLSNPSLLRAQIPKFDLVEWSDLYRLNRISRGQARDQLLSICDRPLAA</sequence>
<dbReference type="SUPFAM" id="SSF81301">
    <property type="entry name" value="Nucleotidyltransferase"/>
    <property type="match status" value="1"/>
</dbReference>
<evidence type="ECO:0000313" key="5">
    <source>
        <dbReference type="Proteomes" id="UP001499974"/>
    </source>
</evidence>
<proteinExistence type="inferred from homology"/>
<name>A0ABP8XQ82_9ACTN</name>
<dbReference type="InterPro" id="IPR043519">
    <property type="entry name" value="NT_sf"/>
</dbReference>
<evidence type="ECO:0000256" key="2">
    <source>
        <dbReference type="RuleBase" id="RU003953"/>
    </source>
</evidence>
<keyword evidence="2" id="KW-0694">RNA-binding</keyword>
<protein>
    <recommendedName>
        <fullName evidence="3">Poly A polymerase head domain-containing protein</fullName>
    </recommendedName>
</protein>
<gene>
    <name evidence="4" type="ORF">GCM10023349_35140</name>
</gene>
<reference evidence="5" key="1">
    <citation type="journal article" date="2019" name="Int. J. Syst. Evol. Microbiol.">
        <title>The Global Catalogue of Microorganisms (GCM) 10K type strain sequencing project: providing services to taxonomists for standard genome sequencing and annotation.</title>
        <authorList>
            <consortium name="The Broad Institute Genomics Platform"/>
            <consortium name="The Broad Institute Genome Sequencing Center for Infectious Disease"/>
            <person name="Wu L."/>
            <person name="Ma J."/>
        </authorList>
    </citation>
    <scope>NUCLEOTIDE SEQUENCE [LARGE SCALE GENOMIC DNA]</scope>
    <source>
        <strain evidence="5">JCM 18531</strain>
    </source>
</reference>